<dbReference type="EMBL" id="UINC01132742">
    <property type="protein sequence ID" value="SVD15240.1"/>
    <property type="molecule type" value="Genomic_DNA"/>
</dbReference>
<evidence type="ECO:0000256" key="1">
    <source>
        <dbReference type="SAM" id="MobiDB-lite"/>
    </source>
</evidence>
<protein>
    <submittedName>
        <fullName evidence="2">Uncharacterized protein</fullName>
    </submittedName>
</protein>
<feature type="region of interest" description="Disordered" evidence="1">
    <location>
        <begin position="11"/>
        <end position="32"/>
    </location>
</feature>
<dbReference type="AlphaFoldDB" id="A0A382SZ57"/>
<accession>A0A382SZ57</accession>
<gene>
    <name evidence="2" type="ORF">METZ01_LOCUS368094</name>
</gene>
<sequence>MKNKLFGFVRVGAPNDRGEQSADPPPLNRPAGVVLDKNYKLGLHHEATPETRQ</sequence>
<reference evidence="2" key="1">
    <citation type="submission" date="2018-05" db="EMBL/GenBank/DDBJ databases">
        <authorList>
            <person name="Lanie J.A."/>
            <person name="Ng W.-L."/>
            <person name="Kazmierczak K.M."/>
            <person name="Andrzejewski T.M."/>
            <person name="Davidsen T.M."/>
            <person name="Wayne K.J."/>
            <person name="Tettelin H."/>
            <person name="Glass J.I."/>
            <person name="Rusch D."/>
            <person name="Podicherti R."/>
            <person name="Tsui H.-C.T."/>
            <person name="Winkler M.E."/>
        </authorList>
    </citation>
    <scope>NUCLEOTIDE SEQUENCE</scope>
</reference>
<evidence type="ECO:0000313" key="2">
    <source>
        <dbReference type="EMBL" id="SVD15240.1"/>
    </source>
</evidence>
<organism evidence="2">
    <name type="scientific">marine metagenome</name>
    <dbReference type="NCBI Taxonomy" id="408172"/>
    <lineage>
        <taxon>unclassified sequences</taxon>
        <taxon>metagenomes</taxon>
        <taxon>ecological metagenomes</taxon>
    </lineage>
</organism>
<name>A0A382SZ57_9ZZZZ</name>
<proteinExistence type="predicted"/>